<dbReference type="EMBL" id="CP039907">
    <property type="protein sequence ID" value="QCM01110.1"/>
    <property type="molecule type" value="Genomic_DNA"/>
</dbReference>
<dbReference type="AlphaFoldDB" id="A0AAE6BP87"/>
<accession>A0AAE6BP87</accession>
<dbReference type="RefSeq" id="WP_137085665.1">
    <property type="nucleotide sequence ID" value="NZ_CP039907.1"/>
</dbReference>
<organism evidence="1 2">
    <name type="scientific">Agrobacterium tumefaciens</name>
    <dbReference type="NCBI Taxonomy" id="358"/>
    <lineage>
        <taxon>Bacteria</taxon>
        <taxon>Pseudomonadati</taxon>
        <taxon>Pseudomonadota</taxon>
        <taxon>Alphaproteobacteria</taxon>
        <taxon>Hyphomicrobiales</taxon>
        <taxon>Rhizobiaceae</taxon>
        <taxon>Rhizobium/Agrobacterium group</taxon>
        <taxon>Agrobacterium</taxon>
        <taxon>Agrobacterium tumefaciens complex</taxon>
    </lineage>
</organism>
<proteinExistence type="predicted"/>
<dbReference type="Proteomes" id="UP000298646">
    <property type="component" value="Chromosome circular"/>
</dbReference>
<protein>
    <submittedName>
        <fullName evidence="1">Uncharacterized protein</fullName>
    </submittedName>
</protein>
<evidence type="ECO:0000313" key="2">
    <source>
        <dbReference type="Proteomes" id="UP000298646"/>
    </source>
</evidence>
<gene>
    <name evidence="1" type="ORF">CFBP6624_13845</name>
</gene>
<evidence type="ECO:0000313" key="1">
    <source>
        <dbReference type="EMBL" id="QCM01110.1"/>
    </source>
</evidence>
<sequence>MLFMITGPERTLLLMEDGNIIAFITADEAETQYEIPYLFNKSEKVQRYDRLTFSERTNGPDLLPDDTNETLDISTKGLFSALKILANNRENTTFELPADLDVLFERRFNCWNKANHWCDNTLPVLFGYKQSDGFNFALQQEMQNPLRAAFWNMLARKTSKSQKHRYSGFLDE</sequence>
<name>A0AAE6BP87_AGRTU</name>
<reference evidence="1 2" key="1">
    <citation type="submission" date="2019-04" db="EMBL/GenBank/DDBJ databases">
        <title>Complete genome sequence of Agrobacterium tumefaciens CFBP6624.</title>
        <authorList>
            <person name="Haryono M."/>
            <person name="Lin Y.-C."/>
            <person name="Lai E.-M."/>
            <person name="Kuo C.-H."/>
        </authorList>
    </citation>
    <scope>NUCLEOTIDE SEQUENCE [LARGE SCALE GENOMIC DNA]</scope>
    <source>
        <strain evidence="1 2">CFBP6624</strain>
    </source>
</reference>